<feature type="region of interest" description="Disordered" evidence="1">
    <location>
        <begin position="92"/>
        <end position="136"/>
    </location>
</feature>
<dbReference type="AlphaFoldDB" id="X1BTU3"/>
<gene>
    <name evidence="2" type="ORF">S01H4_41439</name>
</gene>
<accession>X1BTU3</accession>
<organism evidence="2">
    <name type="scientific">marine sediment metagenome</name>
    <dbReference type="NCBI Taxonomy" id="412755"/>
    <lineage>
        <taxon>unclassified sequences</taxon>
        <taxon>metagenomes</taxon>
        <taxon>ecological metagenomes</taxon>
    </lineage>
</organism>
<feature type="region of interest" description="Disordered" evidence="1">
    <location>
        <begin position="1"/>
        <end position="43"/>
    </location>
</feature>
<evidence type="ECO:0000313" key="2">
    <source>
        <dbReference type="EMBL" id="GAG99184.1"/>
    </source>
</evidence>
<dbReference type="EMBL" id="BART01022662">
    <property type="protein sequence ID" value="GAG99184.1"/>
    <property type="molecule type" value="Genomic_DNA"/>
</dbReference>
<feature type="compositionally biased region" description="Acidic residues" evidence="1">
    <location>
        <begin position="114"/>
        <end position="136"/>
    </location>
</feature>
<evidence type="ECO:0000256" key="1">
    <source>
        <dbReference type="SAM" id="MobiDB-lite"/>
    </source>
</evidence>
<protein>
    <recommendedName>
        <fullName evidence="3">Zinc-ribbon domain-containing protein</fullName>
    </recommendedName>
</protein>
<comment type="caution">
    <text evidence="2">The sequence shown here is derived from an EMBL/GenBank/DDBJ whole genome shotgun (WGS) entry which is preliminary data.</text>
</comment>
<evidence type="ECO:0008006" key="3">
    <source>
        <dbReference type="Google" id="ProtNLM"/>
    </source>
</evidence>
<sequence length="136" mass="15453">MWSAEELASEAQKRMESQPDVPEWTEEELNKFSSERGTGLPEGMEVWTEEDLQELASKRQGGLDIPEWEPDKGMKECVKCGYALRPGWSKCPHCETPVGAKIEPEPSEKPNSDQSEESEDEPDEIKEEIPEEISEE</sequence>
<feature type="compositionally biased region" description="Basic and acidic residues" evidence="1">
    <location>
        <begin position="102"/>
        <end position="111"/>
    </location>
</feature>
<proteinExistence type="predicted"/>
<name>X1BTU3_9ZZZZ</name>
<feature type="non-terminal residue" evidence="2">
    <location>
        <position position="136"/>
    </location>
</feature>
<reference evidence="2" key="1">
    <citation type="journal article" date="2014" name="Front. Microbiol.">
        <title>High frequency of phylogenetically diverse reductive dehalogenase-homologous genes in deep subseafloor sedimentary metagenomes.</title>
        <authorList>
            <person name="Kawai M."/>
            <person name="Futagami T."/>
            <person name="Toyoda A."/>
            <person name="Takaki Y."/>
            <person name="Nishi S."/>
            <person name="Hori S."/>
            <person name="Arai W."/>
            <person name="Tsubouchi T."/>
            <person name="Morono Y."/>
            <person name="Uchiyama I."/>
            <person name="Ito T."/>
            <person name="Fujiyama A."/>
            <person name="Inagaki F."/>
            <person name="Takami H."/>
        </authorList>
    </citation>
    <scope>NUCLEOTIDE SEQUENCE</scope>
    <source>
        <strain evidence="2">Expedition CK06-06</strain>
    </source>
</reference>